<protein>
    <submittedName>
        <fullName evidence="1">Uncharacterized protein</fullName>
    </submittedName>
</protein>
<reference evidence="2" key="1">
    <citation type="submission" date="2018-05" db="EMBL/GenBank/DDBJ databases">
        <title>Exploring Bacteriophages for Innovative Applications.</title>
        <authorList>
            <person name="Olsen N.S."/>
            <person name="Kot W."/>
            <person name="Hansen L.H."/>
        </authorList>
    </citation>
    <scope>NUCLEOTIDE SEQUENCE [LARGE SCALE GENOMIC DNA]</scope>
</reference>
<dbReference type="RefSeq" id="YP_010731757.1">
    <property type="nucleotide sequence ID" value="NC_072811.1"/>
</dbReference>
<organism evidence="1 2">
    <name type="scientific">Escherichia phage Halfdan</name>
    <dbReference type="NCBI Taxonomy" id="2234092"/>
    <lineage>
        <taxon>Viruses</taxon>
        <taxon>Duplodnaviria</taxon>
        <taxon>Heunggongvirae</taxon>
        <taxon>Uroviricota</taxon>
        <taxon>Caudoviricetes</taxon>
        <taxon>Halfdanvirus</taxon>
        <taxon>Halfdanvirus halfdan</taxon>
    </lineage>
</organism>
<sequence>MNKQESAALFAAIKENRRKLDACPRHLFDVGPPPYQLGQKVTCAICDGYMPVTDAAQYARGYMAAGGNPDDVIKNFYGPDYSHEAEAVTCPKCKGVQGVEISPGDWFDCDFCDATGKIDRHEALLYLDNEKESKR</sequence>
<dbReference type="GeneID" id="79513878"/>
<evidence type="ECO:0000313" key="1">
    <source>
        <dbReference type="EMBL" id="AXC34286.1"/>
    </source>
</evidence>
<accession>A0A2Z5H3B4</accession>
<dbReference type="Proteomes" id="UP000252726">
    <property type="component" value="Segment"/>
</dbReference>
<proteinExistence type="predicted"/>
<dbReference type="EMBL" id="MH362766">
    <property type="protein sequence ID" value="AXC34286.1"/>
    <property type="molecule type" value="Genomic_DNA"/>
</dbReference>
<evidence type="ECO:0000313" key="2">
    <source>
        <dbReference type="Proteomes" id="UP000252726"/>
    </source>
</evidence>
<keyword evidence="2" id="KW-1185">Reference proteome</keyword>
<name>A0A2Z5H3B4_9CAUD</name>
<dbReference type="KEGG" id="vg:79513878"/>